<reference evidence="3" key="1">
    <citation type="journal article" date="2013" name="G3 (Bethesda)">
        <title>Comparative genomics of a plant-pathogenic fungus, Pyrenophora tritici-repentis, reveals transduplication and the impact of repeat elements on pathogenicity and population divergence.</title>
        <authorList>
            <person name="Manning V.A."/>
            <person name="Pandelova I."/>
            <person name="Dhillon B."/>
            <person name="Wilhelm L.J."/>
            <person name="Goodwin S.B."/>
            <person name="Berlin A.M."/>
            <person name="Figueroa M."/>
            <person name="Freitag M."/>
            <person name="Hane J.K."/>
            <person name="Henrissat B."/>
            <person name="Holman W.H."/>
            <person name="Kodira C.D."/>
            <person name="Martin J."/>
            <person name="Oliver R.P."/>
            <person name="Robbertse B."/>
            <person name="Schackwitz W."/>
            <person name="Schwartz D.C."/>
            <person name="Spatafora J.W."/>
            <person name="Turgeon B.G."/>
            <person name="Yandava C."/>
            <person name="Young S."/>
            <person name="Zhou S."/>
            <person name="Zeng Q."/>
            <person name="Grigoriev I.V."/>
            <person name="Ma L.-J."/>
            <person name="Ciuffetti L.M."/>
        </authorList>
    </citation>
    <scope>NUCLEOTIDE SEQUENCE [LARGE SCALE GENOMIC DNA]</scope>
    <source>
        <strain evidence="3">Pt-1C-BFP</strain>
    </source>
</reference>
<dbReference type="InParanoid" id="B2WC93"/>
<dbReference type="Proteomes" id="UP000001471">
    <property type="component" value="Unassembled WGS sequence"/>
</dbReference>
<feature type="compositionally biased region" description="Basic and acidic residues" evidence="1">
    <location>
        <begin position="16"/>
        <end position="29"/>
    </location>
</feature>
<feature type="region of interest" description="Disordered" evidence="1">
    <location>
        <begin position="1"/>
        <end position="29"/>
    </location>
</feature>
<evidence type="ECO:0000256" key="1">
    <source>
        <dbReference type="SAM" id="MobiDB-lite"/>
    </source>
</evidence>
<dbReference type="EMBL" id="DS231622">
    <property type="protein sequence ID" value="EDU50521.1"/>
    <property type="molecule type" value="Genomic_DNA"/>
</dbReference>
<evidence type="ECO:0000313" key="2">
    <source>
        <dbReference type="EMBL" id="EDU50521.1"/>
    </source>
</evidence>
<sequence length="123" mass="14108">MDAEFPVHFTATETGQVKRGEGKSPTDRLEQARSDLRKDMFRLITSPHIQVQRPKPLQFNGNTTLAFRAIRKTNEKIQNTAPEQVEQVESLQKKLKHDVQRAAMCLDPSRNFEDEEEGEKESA</sequence>
<evidence type="ECO:0000313" key="3">
    <source>
        <dbReference type="Proteomes" id="UP000001471"/>
    </source>
</evidence>
<gene>
    <name evidence="2" type="ORF">PTRG_07602</name>
</gene>
<dbReference type="AlphaFoldDB" id="B2WC93"/>
<proteinExistence type="predicted"/>
<dbReference type="GeneID" id="6345874"/>
<organism evidence="2 3">
    <name type="scientific">Pyrenophora tritici-repentis (strain Pt-1C-BFP)</name>
    <name type="common">Wheat tan spot fungus</name>
    <name type="synonym">Drechslera tritici-repentis</name>
    <dbReference type="NCBI Taxonomy" id="426418"/>
    <lineage>
        <taxon>Eukaryota</taxon>
        <taxon>Fungi</taxon>
        <taxon>Dikarya</taxon>
        <taxon>Ascomycota</taxon>
        <taxon>Pezizomycotina</taxon>
        <taxon>Dothideomycetes</taxon>
        <taxon>Pleosporomycetidae</taxon>
        <taxon>Pleosporales</taxon>
        <taxon>Pleosporineae</taxon>
        <taxon>Pleosporaceae</taxon>
        <taxon>Pyrenophora</taxon>
    </lineage>
</organism>
<protein>
    <submittedName>
        <fullName evidence="2">Uncharacterized protein</fullName>
    </submittedName>
</protein>
<name>B2WC93_PYRTR</name>
<dbReference type="HOGENOM" id="CLU_2016404_0_0_1"/>
<dbReference type="KEGG" id="ptrr:6345874"/>
<accession>B2WC93</accession>